<dbReference type="Gene3D" id="3.30.110.120">
    <property type="match status" value="1"/>
</dbReference>
<dbReference type="PROSITE" id="PS51160">
    <property type="entry name" value="ACYLPHOSPHATASE_3"/>
    <property type="match status" value="1"/>
</dbReference>
<feature type="active site" evidence="11">
    <location>
        <position position="19"/>
    </location>
</feature>
<dbReference type="AlphaFoldDB" id="A0A1M7U7Q0"/>
<dbReference type="PIRSF" id="PIRSF006256">
    <property type="entry name" value="CMPcnvr_hdrg_mat"/>
    <property type="match status" value="1"/>
</dbReference>
<evidence type="ECO:0000256" key="7">
    <source>
        <dbReference type="ARBA" id="ARBA00022833"/>
    </source>
</evidence>
<dbReference type="Pfam" id="PF07503">
    <property type="entry name" value="zf-HYPF"/>
    <property type="match status" value="2"/>
</dbReference>
<dbReference type="GO" id="GO:0016743">
    <property type="term" value="F:carboxyl- or carbamoyltransferase activity"/>
    <property type="evidence" value="ECO:0007669"/>
    <property type="project" value="UniProtKB-UniRule"/>
</dbReference>
<name>A0A1M7U7Q0_9FIRM</name>
<feature type="domain" description="YrdC-like" evidence="13">
    <location>
        <begin position="193"/>
        <end position="380"/>
    </location>
</feature>
<gene>
    <name evidence="14" type="ORF">SAMN02745215_03189</name>
</gene>
<dbReference type="InterPro" id="IPR055128">
    <property type="entry name" value="HypF_C_2"/>
</dbReference>
<sequence>MTTAYFIHLNGIVQGVGFRPYVYRLAHEMGIKGWVNNSSHGVYIHAEGSHVPVFYRRLLQEVPPLAKITHEEYREVAFGNYADFAILQSQEEGQADVLISPDIATCGDCLAELRDAKDLRYRYPFINCTNCGPRYTIIQDVPYDRAQTTMQAFPMCPVCAQEYEEPLNRRFHAQPVACSQCGPAVQLLNAQGDICTGLGIEQIARGEIIAIKGLGGFHLVCDAGNPTAVQRLRQRKERGAKPFALMARNLEVIGRYLKVSLIEEELLKSSAAPIVVLERKKESGNYFPDELAPGLHTLGVMLPYTPLHALLFDGAFDFLVMTSGNLSGRPLIYTNEEAVRELKGIADYFLLHNRDIFHPCDDSVVQVIGDEAVLHRRARGYVPLPQKCPQDFKASILGVGGELKNAFCLGAKDRAFTSQYIGDMEGYENFQRFRQELASFQKVVQIVPEVVAYDAHPDFQTTQFALAGSWPQKIKVQHHHAHLVSVLGEHGITAPALGVVCDGTGWGEDRRIWGFEFLKGNAEGYRRLAHLEYLPLPGGDAGAKHPLRIAYAYGKTLLSEQEWLMTERLWERLAAAEQKILDQQLEKRLQIFETSSGGRLFDAVSALLGICTSVTYEGQAAIELESKAAQWFCKNSEDELSYSKISPKIDDLEPRYLIEWAEDGECLILKVKELYWGIIQDVLDGKEPGFIAYHFHDSLAHGIVRTVLKLQVGEGPLVLTGGVFQNKLLTEKVLVLCKAFGIQVIRAKELPPGDGGLALGQILIGNERCS</sequence>
<dbReference type="STRING" id="1121395.SAMN02745215_03189"/>
<accession>A0A1M7U7Q0</accession>
<dbReference type="InterPro" id="IPR004421">
    <property type="entry name" value="Carbamoyltransferase_HypF"/>
</dbReference>
<dbReference type="NCBIfam" id="TIGR00143">
    <property type="entry name" value="hypF"/>
    <property type="match status" value="1"/>
</dbReference>
<proteinExistence type="inferred from homology"/>
<dbReference type="Pfam" id="PF22521">
    <property type="entry name" value="HypF_C_2"/>
    <property type="match status" value="1"/>
</dbReference>
<dbReference type="GO" id="GO:0003725">
    <property type="term" value="F:double-stranded RNA binding"/>
    <property type="evidence" value="ECO:0007669"/>
    <property type="project" value="InterPro"/>
</dbReference>
<dbReference type="PANTHER" id="PTHR42959">
    <property type="entry name" value="CARBAMOYLTRANSFERASE"/>
    <property type="match status" value="1"/>
</dbReference>
<evidence type="ECO:0000256" key="4">
    <source>
        <dbReference type="ARBA" id="ARBA00022598"/>
    </source>
</evidence>
<comment type="similarity">
    <text evidence="2">Belongs to the acylphosphatase family.</text>
</comment>
<dbReference type="GO" id="GO:0016874">
    <property type="term" value="F:ligase activity"/>
    <property type="evidence" value="ECO:0007669"/>
    <property type="project" value="UniProtKB-UniRule"/>
</dbReference>
<dbReference type="Gene3D" id="3.90.870.50">
    <property type="match status" value="1"/>
</dbReference>
<dbReference type="EC" id="6.2.-.-" evidence="10"/>
<dbReference type="GO" id="GO:0051604">
    <property type="term" value="P:protein maturation"/>
    <property type="evidence" value="ECO:0007669"/>
    <property type="project" value="TreeGrafter"/>
</dbReference>
<dbReference type="InterPro" id="IPR036046">
    <property type="entry name" value="Acylphosphatase-like_dom_sf"/>
</dbReference>
<dbReference type="Gene3D" id="3.30.420.40">
    <property type="match status" value="1"/>
</dbReference>
<dbReference type="UniPathway" id="UPA00335"/>
<dbReference type="InterPro" id="IPR011125">
    <property type="entry name" value="Znf_HypF"/>
</dbReference>
<evidence type="ECO:0000256" key="8">
    <source>
        <dbReference type="ARBA" id="ARBA00047645"/>
    </source>
</evidence>
<evidence type="ECO:0000259" key="13">
    <source>
        <dbReference type="PROSITE" id="PS51163"/>
    </source>
</evidence>
<keyword evidence="4" id="KW-0436">Ligase</keyword>
<comment type="catalytic activity">
    <reaction evidence="9">
        <text>C-terminal L-cysteinyl-[HypE protein] + carbamoyl phosphate + ATP + H2O = C-terminal S-carboxamide-L-cysteinyl-[HypE protein] + AMP + phosphate + diphosphate + H(+)</text>
        <dbReference type="Rhea" id="RHEA:55636"/>
        <dbReference type="Rhea" id="RHEA-COMP:14247"/>
        <dbReference type="Rhea" id="RHEA-COMP:14392"/>
        <dbReference type="ChEBI" id="CHEBI:15377"/>
        <dbReference type="ChEBI" id="CHEBI:15378"/>
        <dbReference type="ChEBI" id="CHEBI:30616"/>
        <dbReference type="ChEBI" id="CHEBI:33019"/>
        <dbReference type="ChEBI" id="CHEBI:43474"/>
        <dbReference type="ChEBI" id="CHEBI:58228"/>
        <dbReference type="ChEBI" id="CHEBI:76913"/>
        <dbReference type="ChEBI" id="CHEBI:139126"/>
        <dbReference type="ChEBI" id="CHEBI:456215"/>
    </reaction>
</comment>
<dbReference type="Pfam" id="PF00708">
    <property type="entry name" value="Acylphosphatase"/>
    <property type="match status" value="1"/>
</dbReference>
<dbReference type="PROSITE" id="PS51163">
    <property type="entry name" value="YRDC"/>
    <property type="match status" value="1"/>
</dbReference>
<dbReference type="PANTHER" id="PTHR42959:SF1">
    <property type="entry name" value="CARBAMOYLTRANSFERASE HYPF"/>
    <property type="match status" value="1"/>
</dbReference>
<evidence type="ECO:0000256" key="2">
    <source>
        <dbReference type="ARBA" id="ARBA00005614"/>
    </source>
</evidence>
<keyword evidence="15" id="KW-1185">Reference proteome</keyword>
<keyword evidence="7" id="KW-0862">Zinc</keyword>
<evidence type="ECO:0000256" key="1">
    <source>
        <dbReference type="ARBA" id="ARBA00004711"/>
    </source>
</evidence>
<evidence type="ECO:0000256" key="6">
    <source>
        <dbReference type="ARBA" id="ARBA00022771"/>
    </source>
</evidence>
<dbReference type="Pfam" id="PF01300">
    <property type="entry name" value="Sua5_yciO_yrdC"/>
    <property type="match status" value="1"/>
</dbReference>
<comment type="catalytic activity">
    <reaction evidence="8 11">
        <text>an acyl phosphate + H2O = a carboxylate + phosphate + H(+)</text>
        <dbReference type="Rhea" id="RHEA:14965"/>
        <dbReference type="ChEBI" id="CHEBI:15377"/>
        <dbReference type="ChEBI" id="CHEBI:15378"/>
        <dbReference type="ChEBI" id="CHEBI:29067"/>
        <dbReference type="ChEBI" id="CHEBI:43474"/>
        <dbReference type="ChEBI" id="CHEBI:59918"/>
        <dbReference type="EC" id="3.6.1.7"/>
    </reaction>
</comment>
<comment type="similarity">
    <text evidence="3 10">Belongs to the carbamoyltransferase HypF family.</text>
</comment>
<dbReference type="SUPFAM" id="SSF55821">
    <property type="entry name" value="YrdC/RibB"/>
    <property type="match status" value="1"/>
</dbReference>
<keyword evidence="5" id="KW-0479">Metal-binding</keyword>
<evidence type="ECO:0000259" key="12">
    <source>
        <dbReference type="PROSITE" id="PS51160"/>
    </source>
</evidence>
<dbReference type="RefSeq" id="WP_072773513.1">
    <property type="nucleotide sequence ID" value="NZ_FRDN01000009.1"/>
</dbReference>
<dbReference type="Pfam" id="PF17788">
    <property type="entry name" value="HypF_C"/>
    <property type="match status" value="1"/>
</dbReference>
<dbReference type="InterPro" id="IPR001792">
    <property type="entry name" value="Acylphosphatase-like_dom"/>
</dbReference>
<keyword evidence="6" id="KW-0863">Zinc-finger</keyword>
<evidence type="ECO:0000256" key="5">
    <source>
        <dbReference type="ARBA" id="ARBA00022723"/>
    </source>
</evidence>
<dbReference type="GO" id="GO:0008270">
    <property type="term" value="F:zinc ion binding"/>
    <property type="evidence" value="ECO:0007669"/>
    <property type="project" value="UniProtKB-KW"/>
</dbReference>
<feature type="active site" evidence="11">
    <location>
        <position position="37"/>
    </location>
</feature>
<feature type="domain" description="Acylphosphatase-like" evidence="12">
    <location>
        <begin position="4"/>
        <end position="88"/>
    </location>
</feature>
<reference evidence="15" key="1">
    <citation type="submission" date="2016-12" db="EMBL/GenBank/DDBJ databases">
        <authorList>
            <person name="Varghese N."/>
            <person name="Submissions S."/>
        </authorList>
    </citation>
    <scope>NUCLEOTIDE SEQUENCE [LARGE SCALE GENOMIC DNA]</scope>
    <source>
        <strain evidence="15">DSM 11544</strain>
    </source>
</reference>
<evidence type="ECO:0000256" key="3">
    <source>
        <dbReference type="ARBA" id="ARBA00008097"/>
    </source>
</evidence>
<protein>
    <recommendedName>
        <fullName evidence="10">Carbamoyltransferase</fullName>
        <ecNumber evidence="10">6.2.-.-</ecNumber>
    </recommendedName>
</protein>
<evidence type="ECO:0000313" key="15">
    <source>
        <dbReference type="Proteomes" id="UP000184010"/>
    </source>
</evidence>
<dbReference type="Proteomes" id="UP000184010">
    <property type="component" value="Unassembled WGS sequence"/>
</dbReference>
<dbReference type="InterPro" id="IPR017968">
    <property type="entry name" value="Acylphosphatase_CS"/>
</dbReference>
<evidence type="ECO:0000256" key="9">
    <source>
        <dbReference type="ARBA" id="ARBA00048220"/>
    </source>
</evidence>
<dbReference type="EMBL" id="FRDN01000009">
    <property type="protein sequence ID" value="SHN78968.1"/>
    <property type="molecule type" value="Genomic_DNA"/>
</dbReference>
<comment type="pathway">
    <text evidence="1">Protein modification; [NiFe] hydrogenase maturation.</text>
</comment>
<dbReference type="InterPro" id="IPR051060">
    <property type="entry name" value="Carbamoyltrans_HypF-like"/>
</dbReference>
<dbReference type="InterPro" id="IPR006070">
    <property type="entry name" value="Sua5-like_dom"/>
</dbReference>
<evidence type="ECO:0000256" key="11">
    <source>
        <dbReference type="PROSITE-ProRule" id="PRU00520"/>
    </source>
</evidence>
<dbReference type="InterPro" id="IPR041440">
    <property type="entry name" value="HypF_C"/>
</dbReference>
<dbReference type="Gene3D" id="3.30.420.360">
    <property type="match status" value="1"/>
</dbReference>
<organism evidence="14 15">
    <name type="scientific">Desulfitobacterium chlororespirans DSM 11544</name>
    <dbReference type="NCBI Taxonomy" id="1121395"/>
    <lineage>
        <taxon>Bacteria</taxon>
        <taxon>Bacillati</taxon>
        <taxon>Bacillota</taxon>
        <taxon>Clostridia</taxon>
        <taxon>Eubacteriales</taxon>
        <taxon>Desulfitobacteriaceae</taxon>
        <taxon>Desulfitobacterium</taxon>
    </lineage>
</organism>
<dbReference type="PROSITE" id="PS00150">
    <property type="entry name" value="ACYLPHOSPHATASE_1"/>
    <property type="match status" value="1"/>
</dbReference>
<keyword evidence="14" id="KW-0808">Transferase</keyword>
<evidence type="ECO:0000256" key="10">
    <source>
        <dbReference type="PIRNR" id="PIRNR006256"/>
    </source>
</evidence>
<dbReference type="SUPFAM" id="SSF54975">
    <property type="entry name" value="Acylphosphatase/BLUF domain-like"/>
    <property type="match status" value="1"/>
</dbReference>
<dbReference type="InterPro" id="IPR017945">
    <property type="entry name" value="DHBP_synth_RibB-like_a/b_dom"/>
</dbReference>
<keyword evidence="11" id="KW-0378">Hydrolase</keyword>
<evidence type="ECO:0000313" key="14">
    <source>
        <dbReference type="EMBL" id="SHN78968.1"/>
    </source>
</evidence>
<dbReference type="GO" id="GO:0003998">
    <property type="term" value="F:acylphosphatase activity"/>
    <property type="evidence" value="ECO:0007669"/>
    <property type="project" value="UniProtKB-EC"/>
</dbReference>